<keyword evidence="2" id="KW-1185">Reference proteome</keyword>
<reference evidence="1 2" key="1">
    <citation type="submission" date="2012-10" db="EMBL/GenBank/DDBJ databases">
        <title>The draft sequence of the Mycobacterium pheli genome.</title>
        <authorList>
            <person name="Pettersson B.M.F."/>
            <person name="Das S."/>
            <person name="Dasgupta S."/>
            <person name="Bhattacharya A."/>
            <person name="Kirsebom L.A."/>
        </authorList>
    </citation>
    <scope>NUCLEOTIDE SEQUENCE [LARGE SCALE GENOMIC DNA]</scope>
    <source>
        <strain evidence="1 2">CCUG 21000</strain>
    </source>
</reference>
<sequence>MRTKWALAGVGVIVALIAAAVVAVVLVRTESVPSQEEQARAETAQWWDGARGPVTRFRTALADTRDAMDTYDAEKLRQACQQMHDATAVDIRQHLPAPNPELTSNLEAAIEDGHQAAHMCLSAAAGSMNSYVGEFPATLEQAQRNLDNALRLIDTPKGL</sequence>
<name>A0A5N5VDG6_MYCPH</name>
<dbReference type="Proteomes" id="UP000325690">
    <property type="component" value="Unassembled WGS sequence"/>
</dbReference>
<organism evidence="1 2">
    <name type="scientific">Mycolicibacterium phlei DSM 43239 = CCUG 21000</name>
    <dbReference type="NCBI Taxonomy" id="1226750"/>
    <lineage>
        <taxon>Bacteria</taxon>
        <taxon>Bacillati</taxon>
        <taxon>Actinomycetota</taxon>
        <taxon>Actinomycetes</taxon>
        <taxon>Mycobacteriales</taxon>
        <taxon>Mycobacteriaceae</taxon>
        <taxon>Mycolicibacterium</taxon>
    </lineage>
</organism>
<gene>
    <name evidence="1" type="ORF">MPHL21000_02970</name>
</gene>
<dbReference type="GeneID" id="74304577"/>
<accession>A0A5N5VDG6</accession>
<dbReference type="EMBL" id="ANBP01000001">
    <property type="protein sequence ID" value="KAB7760002.1"/>
    <property type="molecule type" value="Genomic_DNA"/>
</dbReference>
<dbReference type="RefSeq" id="WP_003890748.1">
    <property type="nucleotide sequence ID" value="NZ_ANBO01000001.1"/>
</dbReference>
<evidence type="ECO:0000313" key="1">
    <source>
        <dbReference type="EMBL" id="KAB7760002.1"/>
    </source>
</evidence>
<protein>
    <submittedName>
        <fullName evidence="1">Uncharacterized protein</fullName>
    </submittedName>
</protein>
<comment type="caution">
    <text evidence="1">The sequence shown here is derived from an EMBL/GenBank/DDBJ whole genome shotgun (WGS) entry which is preliminary data.</text>
</comment>
<dbReference type="AlphaFoldDB" id="A0A5N5VDG6"/>
<proteinExistence type="predicted"/>
<evidence type="ECO:0000313" key="2">
    <source>
        <dbReference type="Proteomes" id="UP000325690"/>
    </source>
</evidence>